<sequence>MTKLPETISKFFVVFSGEEVSDNTMKTARYIMAGRRSGRTTASIIRGIGFATESSDGALIIDHHTSTLHQAEHNADIARKLISAMNLSGYEVAVKSLYNLQGLHPYIVGERSGYNQFCVHITFNPIVEVNYDLRK</sequence>
<keyword evidence="2" id="KW-1185">Reference proteome</keyword>
<protein>
    <submittedName>
        <fullName evidence="1">Uncharacterized protein</fullName>
    </submittedName>
</protein>
<organism evidence="1 2">
    <name type="scientific">Pectobacterium phage PP99</name>
    <dbReference type="NCBI Taxonomy" id="1932883"/>
    <lineage>
        <taxon>Viruses</taxon>
        <taxon>Duplodnaviria</taxon>
        <taxon>Heunggongvirae</taxon>
        <taxon>Uroviricota</taxon>
        <taxon>Caudoviricetes</taxon>
        <taxon>Autographivirales</taxon>
        <taxon>Gajwadongvirus</taxon>
        <taxon>Gajwadongvirus PP99</taxon>
    </lineage>
</organism>
<proteinExistence type="predicted"/>
<dbReference type="Proteomes" id="UP000221883">
    <property type="component" value="Segment"/>
</dbReference>
<accession>A0A1P8L642</accession>
<gene>
    <name evidence="1" type="ORF">PP99_32</name>
</gene>
<evidence type="ECO:0000313" key="1">
    <source>
        <dbReference type="EMBL" id="APW79723.1"/>
    </source>
</evidence>
<evidence type="ECO:0000313" key="2">
    <source>
        <dbReference type="Proteomes" id="UP000221883"/>
    </source>
</evidence>
<dbReference type="EMBL" id="KY250034">
    <property type="protein sequence ID" value="APW79723.1"/>
    <property type="molecule type" value="Genomic_DNA"/>
</dbReference>
<reference evidence="2" key="1">
    <citation type="submission" date="2016-11" db="EMBL/GenBank/DDBJ databases">
        <authorList>
            <person name="Jaros S."/>
            <person name="Januszkiewicz K."/>
            <person name="Wedrychowicz H."/>
        </authorList>
    </citation>
    <scope>NUCLEOTIDE SEQUENCE [LARGE SCALE GENOMIC DNA]</scope>
</reference>
<name>A0A1P8L642_9CAUD</name>